<evidence type="ECO:0000256" key="3">
    <source>
        <dbReference type="ARBA" id="ARBA00022448"/>
    </source>
</evidence>
<feature type="transmembrane region" description="Helical" evidence="12">
    <location>
        <begin position="47"/>
        <end position="65"/>
    </location>
</feature>
<dbReference type="EMBL" id="HBHK01016071">
    <property type="protein sequence ID" value="CAD9688981.1"/>
    <property type="molecule type" value="Transcribed_RNA"/>
</dbReference>
<evidence type="ECO:0000256" key="9">
    <source>
        <dbReference type="ARBA" id="ARBA00023128"/>
    </source>
</evidence>
<sequence>MFVVDDKKESAGGVKGALLSLKETWDKSPVVESTKSWLWWAFKKGGTVTWIVTTTGMVVAFPLIFQVERDIAIGEAETQQIQQLQQQGYNQAQIAQMMGQAPPAQQ</sequence>
<reference evidence="13" key="1">
    <citation type="submission" date="2021-01" db="EMBL/GenBank/DDBJ databases">
        <authorList>
            <person name="Corre E."/>
            <person name="Pelletier E."/>
            <person name="Niang G."/>
            <person name="Scheremetjew M."/>
            <person name="Finn R."/>
            <person name="Kale V."/>
            <person name="Holt S."/>
            <person name="Cochrane G."/>
            <person name="Meng A."/>
            <person name="Brown T."/>
            <person name="Cohen L."/>
        </authorList>
    </citation>
    <scope>NUCLEOTIDE SEQUENCE</scope>
    <source>
        <strain evidence="13">NY070348D</strain>
    </source>
</reference>
<comment type="subcellular location">
    <subcellularLocation>
        <location evidence="1">Mitochondrion outer membrane</location>
        <topology evidence="1">Single-pass membrane protein</topology>
    </subcellularLocation>
</comment>
<protein>
    <recommendedName>
        <fullName evidence="14">Mitochondrial import receptor subunit TOM22</fullName>
    </recommendedName>
</protein>
<keyword evidence="11" id="KW-0675">Receptor</keyword>
<evidence type="ECO:0000256" key="12">
    <source>
        <dbReference type="SAM" id="Phobius"/>
    </source>
</evidence>
<comment type="similarity">
    <text evidence="2">Belongs to the Tom22 family.</text>
</comment>
<keyword evidence="6" id="KW-0653">Protein transport</keyword>
<evidence type="ECO:0000256" key="10">
    <source>
        <dbReference type="ARBA" id="ARBA00023136"/>
    </source>
</evidence>
<organism evidence="13">
    <name type="scientific">Mucochytrium quahogii</name>
    <dbReference type="NCBI Taxonomy" id="96639"/>
    <lineage>
        <taxon>Eukaryota</taxon>
        <taxon>Sar</taxon>
        <taxon>Stramenopiles</taxon>
        <taxon>Bigyra</taxon>
        <taxon>Labyrinthulomycetes</taxon>
        <taxon>Thraustochytrida</taxon>
        <taxon>Thraustochytriidae</taxon>
        <taxon>Mucochytrium</taxon>
    </lineage>
</organism>
<evidence type="ECO:0000256" key="6">
    <source>
        <dbReference type="ARBA" id="ARBA00022927"/>
    </source>
</evidence>
<keyword evidence="8" id="KW-0811">Translocation</keyword>
<name>A0A7S2S419_9STRA</name>
<evidence type="ECO:0000256" key="8">
    <source>
        <dbReference type="ARBA" id="ARBA00023010"/>
    </source>
</evidence>
<dbReference type="InterPro" id="IPR005683">
    <property type="entry name" value="Tom22"/>
</dbReference>
<proteinExistence type="inferred from homology"/>
<keyword evidence="9" id="KW-0496">Mitochondrion</keyword>
<evidence type="ECO:0008006" key="14">
    <source>
        <dbReference type="Google" id="ProtNLM"/>
    </source>
</evidence>
<keyword evidence="7 12" id="KW-1133">Transmembrane helix</keyword>
<evidence type="ECO:0000313" key="13">
    <source>
        <dbReference type="EMBL" id="CAD9688981.1"/>
    </source>
</evidence>
<keyword evidence="10 12" id="KW-0472">Membrane</keyword>
<evidence type="ECO:0000256" key="7">
    <source>
        <dbReference type="ARBA" id="ARBA00022989"/>
    </source>
</evidence>
<dbReference type="GO" id="GO:0005741">
    <property type="term" value="C:mitochondrial outer membrane"/>
    <property type="evidence" value="ECO:0007669"/>
    <property type="project" value="UniProtKB-SubCell"/>
</dbReference>
<keyword evidence="5" id="KW-1000">Mitochondrion outer membrane</keyword>
<dbReference type="CDD" id="cd22884">
    <property type="entry name" value="TOM22"/>
    <property type="match status" value="1"/>
</dbReference>
<keyword evidence="3" id="KW-0813">Transport</keyword>
<dbReference type="GO" id="GO:0006886">
    <property type="term" value="P:intracellular protein transport"/>
    <property type="evidence" value="ECO:0007669"/>
    <property type="project" value="InterPro"/>
</dbReference>
<evidence type="ECO:0000256" key="11">
    <source>
        <dbReference type="ARBA" id="ARBA00023170"/>
    </source>
</evidence>
<keyword evidence="4 12" id="KW-0812">Transmembrane</keyword>
<evidence type="ECO:0000256" key="1">
    <source>
        <dbReference type="ARBA" id="ARBA00004572"/>
    </source>
</evidence>
<evidence type="ECO:0000256" key="4">
    <source>
        <dbReference type="ARBA" id="ARBA00022692"/>
    </source>
</evidence>
<dbReference type="Pfam" id="PF04281">
    <property type="entry name" value="Tom22"/>
    <property type="match status" value="1"/>
</dbReference>
<accession>A0A7S2S419</accession>
<dbReference type="AlphaFoldDB" id="A0A7S2S419"/>
<gene>
    <name evidence="13" type="ORF">QSP1433_LOCUS10081</name>
</gene>
<evidence type="ECO:0000256" key="5">
    <source>
        <dbReference type="ARBA" id="ARBA00022787"/>
    </source>
</evidence>
<evidence type="ECO:0000256" key="2">
    <source>
        <dbReference type="ARBA" id="ARBA00009874"/>
    </source>
</evidence>